<keyword evidence="2" id="KW-1185">Reference proteome</keyword>
<organism evidence="1 2">
    <name type="scientific">ssRNA phage SRR6960507_6</name>
    <dbReference type="NCBI Taxonomy" id="2786516"/>
    <lineage>
        <taxon>Viruses</taxon>
        <taxon>Riboviria</taxon>
        <taxon>Orthornavirae</taxon>
        <taxon>Lenarviricota</taxon>
        <taxon>Leviviricetes</taxon>
        <taxon>Norzivirales</taxon>
        <taxon>Fiersviridae</taxon>
        <taxon>Sehpovirus</taxon>
        <taxon>Sehpovirus borboradaptatum</taxon>
    </lineage>
</organism>
<gene>
    <name evidence="1" type="primary">SRR6960507_6_3</name>
</gene>
<dbReference type="Proteomes" id="UP000681464">
    <property type="component" value="Segment"/>
</dbReference>
<protein>
    <submittedName>
        <fullName evidence="1">Uncharacterized protein</fullName>
    </submittedName>
</protein>
<evidence type="ECO:0000313" key="1">
    <source>
        <dbReference type="EMBL" id="DAD50623.1"/>
    </source>
</evidence>
<proteinExistence type="predicted"/>
<evidence type="ECO:0000313" key="2">
    <source>
        <dbReference type="Proteomes" id="UP000681464"/>
    </source>
</evidence>
<dbReference type="GeneID" id="80398990"/>
<name>A0A8S5KZM2_9VIRU</name>
<reference evidence="1" key="1">
    <citation type="submission" date="2020-09" db="EMBL/GenBank/DDBJ databases">
        <title>Leviviricetes taxonomy.</title>
        <authorList>
            <person name="Stockdale S.R."/>
            <person name="Callanan J."/>
            <person name="Adriaenssens E.M."/>
            <person name="Kuhn J.H."/>
            <person name="Rumnieks J."/>
            <person name="Shkoporov A."/>
            <person name="Draper L.A."/>
            <person name="Ross P."/>
            <person name="Hill C."/>
        </authorList>
    </citation>
    <scope>NUCLEOTIDE SEQUENCE</scope>
</reference>
<dbReference type="EMBL" id="BK013577">
    <property type="protein sequence ID" value="DAD50623.1"/>
    <property type="molecule type" value="Genomic_RNA"/>
</dbReference>
<accession>A0A8S5KZM2</accession>
<dbReference type="KEGG" id="vg:80398990"/>
<dbReference type="RefSeq" id="YP_010769856.1">
    <property type="nucleotide sequence ID" value="NC_074091.1"/>
</dbReference>
<sequence length="167" mass="19025">MSLFSKLAAIKAALVRKSVAKTTGYLRIVCDCGSLRRECTIRVYVGCNTEFSNFRSTYRAGLAVLSSWLPPKHYKRVERDYKHMLIKYISRACLANVIGLHGVLYVRPDLRSDRVYLETDYMSIPKVPLNISFDCGDRRLTVDWIDIPASFKLAGVPQSEESFDDYA</sequence>